<keyword evidence="4" id="KW-1015">Disulfide bond</keyword>
<dbReference type="AlphaFoldDB" id="A0A552U8Y1"/>
<dbReference type="CDD" id="cd02956">
    <property type="entry name" value="ybbN"/>
    <property type="match status" value="1"/>
</dbReference>
<dbReference type="OrthoDB" id="9790390at2"/>
<dbReference type="GO" id="GO:0045454">
    <property type="term" value="P:cell redox homeostasis"/>
    <property type="evidence" value="ECO:0007669"/>
    <property type="project" value="TreeGrafter"/>
</dbReference>
<keyword evidence="3" id="KW-0249">Electron transport</keyword>
<dbReference type="InterPro" id="IPR011990">
    <property type="entry name" value="TPR-like_helical_dom_sf"/>
</dbReference>
<dbReference type="SUPFAM" id="SSF48452">
    <property type="entry name" value="TPR-like"/>
    <property type="match status" value="1"/>
</dbReference>
<comment type="similarity">
    <text evidence="1">Belongs to the thioredoxin family.</text>
</comment>
<evidence type="ECO:0000313" key="8">
    <source>
        <dbReference type="Proteomes" id="UP000317894"/>
    </source>
</evidence>
<dbReference type="GO" id="GO:0015035">
    <property type="term" value="F:protein-disulfide reductase activity"/>
    <property type="evidence" value="ECO:0007669"/>
    <property type="project" value="UniProtKB-ARBA"/>
</dbReference>
<dbReference type="PROSITE" id="PS00194">
    <property type="entry name" value="THIOREDOXIN_1"/>
    <property type="match status" value="1"/>
</dbReference>
<evidence type="ECO:0000313" key="7">
    <source>
        <dbReference type="EMBL" id="TRW14668.1"/>
    </source>
</evidence>
<dbReference type="FunFam" id="3.40.30.10:FF:000001">
    <property type="entry name" value="Thioredoxin"/>
    <property type="match status" value="1"/>
</dbReference>
<dbReference type="PRINTS" id="PR00421">
    <property type="entry name" value="THIOREDOXIN"/>
</dbReference>
<evidence type="ECO:0000256" key="1">
    <source>
        <dbReference type="ARBA" id="ARBA00008987"/>
    </source>
</evidence>
<reference evidence="7 8" key="1">
    <citation type="submission" date="2019-07" db="EMBL/GenBank/DDBJ databases">
        <title>Novel species isolated from glacier.</title>
        <authorList>
            <person name="Liu Q."/>
            <person name="Xin Y.-H."/>
        </authorList>
    </citation>
    <scope>NUCLEOTIDE SEQUENCE [LARGE SCALE GENOMIC DNA]</scope>
    <source>
        <strain evidence="7 8">LB1R16</strain>
    </source>
</reference>
<dbReference type="GO" id="GO:0006950">
    <property type="term" value="P:response to stress"/>
    <property type="evidence" value="ECO:0007669"/>
    <property type="project" value="UniProtKB-ARBA"/>
</dbReference>
<keyword evidence="8" id="KW-1185">Reference proteome</keyword>
<evidence type="ECO:0000256" key="3">
    <source>
        <dbReference type="ARBA" id="ARBA00022982"/>
    </source>
</evidence>
<feature type="domain" description="Thioredoxin" evidence="6">
    <location>
        <begin position="7"/>
        <end position="127"/>
    </location>
</feature>
<keyword evidence="2" id="KW-0813">Transport</keyword>
<organism evidence="7 8">
    <name type="scientific">Glacieibacterium frigidum</name>
    <dbReference type="NCBI Taxonomy" id="2593303"/>
    <lineage>
        <taxon>Bacteria</taxon>
        <taxon>Pseudomonadati</taxon>
        <taxon>Pseudomonadota</taxon>
        <taxon>Alphaproteobacteria</taxon>
        <taxon>Sphingomonadales</taxon>
        <taxon>Sphingosinicellaceae</taxon>
        <taxon>Glacieibacterium</taxon>
    </lineage>
</organism>
<dbReference type="GO" id="GO:0005829">
    <property type="term" value="C:cytosol"/>
    <property type="evidence" value="ECO:0007669"/>
    <property type="project" value="TreeGrafter"/>
</dbReference>
<dbReference type="PANTHER" id="PTHR45663">
    <property type="entry name" value="GEO12009P1"/>
    <property type="match status" value="1"/>
</dbReference>
<dbReference type="EMBL" id="VJWA01000002">
    <property type="protein sequence ID" value="TRW14668.1"/>
    <property type="molecule type" value="Genomic_DNA"/>
</dbReference>
<dbReference type="Pfam" id="PF00085">
    <property type="entry name" value="Thioredoxin"/>
    <property type="match status" value="1"/>
</dbReference>
<dbReference type="Proteomes" id="UP000317894">
    <property type="component" value="Unassembled WGS sequence"/>
</dbReference>
<dbReference type="SUPFAM" id="SSF52833">
    <property type="entry name" value="Thioredoxin-like"/>
    <property type="match status" value="1"/>
</dbReference>
<sequence length="311" mass="32246">MGGTAAEAPGVRVPSLATAATEKASIEAFRRDVVEASMTALILVDFWAEWCGPCKTLTPLLERVVASYAPRVALVKIDVDKNQGLAAQFRIQSIPTVYAFLNGAPVDGFQGALGERELKAFIDRLLAAVPAAAPDGAAELEALAQAAQAALDDGAAAEAAEMFAALVAELPDRHDLAAGLARSLLALGDTEGAAAALAAVPADTKDAAVAQARAALTLAQDAGPVGDDAALRARLAANPDDHEARFELANSLLAGGDRDGAATALLDIVARDPEWNERAARARLLKLFEAVGLGDPWVVTQRAKLRNLLFT</sequence>
<dbReference type="Gene3D" id="1.25.40.10">
    <property type="entry name" value="Tetratricopeptide repeat domain"/>
    <property type="match status" value="2"/>
</dbReference>
<dbReference type="Pfam" id="PF14559">
    <property type="entry name" value="TPR_19"/>
    <property type="match status" value="1"/>
</dbReference>
<dbReference type="InterPro" id="IPR013766">
    <property type="entry name" value="Thioredoxin_domain"/>
</dbReference>
<dbReference type="PROSITE" id="PS51352">
    <property type="entry name" value="THIOREDOXIN_2"/>
    <property type="match status" value="1"/>
</dbReference>
<keyword evidence="5" id="KW-0676">Redox-active center</keyword>
<dbReference type="InterPro" id="IPR036249">
    <property type="entry name" value="Thioredoxin-like_sf"/>
</dbReference>
<dbReference type="Pfam" id="PF14561">
    <property type="entry name" value="TPR_20"/>
    <property type="match status" value="1"/>
</dbReference>
<proteinExistence type="inferred from homology"/>
<evidence type="ECO:0000256" key="2">
    <source>
        <dbReference type="ARBA" id="ARBA00022448"/>
    </source>
</evidence>
<accession>A0A552U8Y1</accession>
<dbReference type="Gene3D" id="3.40.30.10">
    <property type="entry name" value="Glutaredoxin"/>
    <property type="match status" value="1"/>
</dbReference>
<name>A0A552U8Y1_9SPHN</name>
<gene>
    <name evidence="7" type="ORF">FMM06_13340</name>
</gene>
<evidence type="ECO:0000259" key="6">
    <source>
        <dbReference type="PROSITE" id="PS51352"/>
    </source>
</evidence>
<evidence type="ECO:0000256" key="5">
    <source>
        <dbReference type="ARBA" id="ARBA00023284"/>
    </source>
</evidence>
<dbReference type="PANTHER" id="PTHR45663:SF11">
    <property type="entry name" value="GEO12009P1"/>
    <property type="match status" value="1"/>
</dbReference>
<evidence type="ECO:0000256" key="4">
    <source>
        <dbReference type="ARBA" id="ARBA00023157"/>
    </source>
</evidence>
<comment type="caution">
    <text evidence="7">The sequence shown here is derived from an EMBL/GenBank/DDBJ whole genome shotgun (WGS) entry which is preliminary data.</text>
</comment>
<protein>
    <submittedName>
        <fullName evidence="7">Tetratricopeptide repeat protein</fullName>
    </submittedName>
</protein>
<dbReference type="InterPro" id="IPR017937">
    <property type="entry name" value="Thioredoxin_CS"/>
</dbReference>